<evidence type="ECO:0000259" key="2">
    <source>
        <dbReference type="SMART" id="SM00198"/>
    </source>
</evidence>
<dbReference type="Proteomes" id="UP000823046">
    <property type="component" value="Unassembled WGS sequence"/>
</dbReference>
<accession>A0ABQ7JEL7</accession>
<evidence type="ECO:0000256" key="1">
    <source>
        <dbReference type="SAM" id="MobiDB-lite"/>
    </source>
</evidence>
<feature type="region of interest" description="Disordered" evidence="1">
    <location>
        <begin position="269"/>
        <end position="291"/>
    </location>
</feature>
<reference evidence="3 4" key="1">
    <citation type="journal article" date="2020" name="bioRxiv">
        <title>Metabolic contributions of an alphaproteobacterial endosymbiont in the apicomplexan Cardiosporidium cionae.</title>
        <authorList>
            <person name="Hunter E.S."/>
            <person name="Paight C.J."/>
            <person name="Lane C.E."/>
        </authorList>
    </citation>
    <scope>NUCLEOTIDE SEQUENCE [LARGE SCALE GENOMIC DNA]</scope>
    <source>
        <strain evidence="3">ESH_2018</strain>
    </source>
</reference>
<dbReference type="InterPro" id="IPR035940">
    <property type="entry name" value="CAP_sf"/>
</dbReference>
<feature type="compositionally biased region" description="Polar residues" evidence="1">
    <location>
        <begin position="193"/>
        <end position="208"/>
    </location>
</feature>
<evidence type="ECO:0000313" key="3">
    <source>
        <dbReference type="EMBL" id="KAF8822455.1"/>
    </source>
</evidence>
<protein>
    <submittedName>
        <fullName evidence="3">SCP family extracellular subfamily protein</fullName>
    </submittedName>
</protein>
<feature type="region of interest" description="Disordered" evidence="1">
    <location>
        <begin position="193"/>
        <end position="215"/>
    </location>
</feature>
<dbReference type="Gene3D" id="3.40.33.10">
    <property type="entry name" value="CAP"/>
    <property type="match status" value="1"/>
</dbReference>
<dbReference type="PANTHER" id="PTHR10334">
    <property type="entry name" value="CYSTEINE-RICH SECRETORY PROTEIN-RELATED"/>
    <property type="match status" value="1"/>
</dbReference>
<organism evidence="3 4">
    <name type="scientific">Cardiosporidium cionae</name>
    <dbReference type="NCBI Taxonomy" id="476202"/>
    <lineage>
        <taxon>Eukaryota</taxon>
        <taxon>Sar</taxon>
        <taxon>Alveolata</taxon>
        <taxon>Apicomplexa</taxon>
        <taxon>Aconoidasida</taxon>
        <taxon>Nephromycida</taxon>
        <taxon>Cardiosporidium</taxon>
    </lineage>
</organism>
<name>A0ABQ7JEL7_9APIC</name>
<dbReference type="SUPFAM" id="SSF55797">
    <property type="entry name" value="PR-1-like"/>
    <property type="match status" value="1"/>
</dbReference>
<keyword evidence="4" id="KW-1185">Reference proteome</keyword>
<gene>
    <name evidence="3" type="ORF">IE077_003719</name>
</gene>
<dbReference type="InterPro" id="IPR001283">
    <property type="entry name" value="CRISP-related"/>
</dbReference>
<feature type="domain" description="SCP" evidence="2">
    <location>
        <begin position="298"/>
        <end position="470"/>
    </location>
</feature>
<dbReference type="InterPro" id="IPR014044">
    <property type="entry name" value="CAP_dom"/>
</dbReference>
<sequence>MWIRFVLSLWLTAVSIGTIILLQLSAAGNSLPLSNVHTLLKGGSLTNESNSIRSSSSIIPKSGLSNYSAEKITGVGIVKDFNGKGSDNTRKSKFIRSGPFFMQDLQSPAIWHGALIPAQSSKYRFTWNKAGLDEKSDSNLFYNYTNAIKDAEDYWKNISTTPPSIKETKQLHRGSSLTGVCLYPSAKRNSCSKNTSALHAQQTGGNDSPSEESEPNFLKRIKDFVTNFSLFGFPNWNVAQSSPNIEGRSLLATPCSCNNRTATLGVNTSADSPAPLPHGANVAPSEGSNNVAPQRFSTFQHDLLEQQNFYRSQAGLEKLQWDETLERFITNHIITLDMKQSCLLHHSLHQQRAQVGKFTSIGENLYARWGEFFPPPGSRPATAWYNEISCYRYGTVGNSCTKNPNPLCKNVTGFDSSVMVGHFTQLMWEESTHVGCAGLRCASFKGNGNKYIVGCSYGSTKTKYGGNVAGQYPFRGAVADNLNLSRCT</sequence>
<dbReference type="Pfam" id="PF00188">
    <property type="entry name" value="CAP"/>
    <property type="match status" value="1"/>
</dbReference>
<proteinExistence type="predicted"/>
<dbReference type="InterPro" id="IPR018244">
    <property type="entry name" value="Allrgn_V5/Tpx1_CS"/>
</dbReference>
<comment type="caution">
    <text evidence="3">The sequence shown here is derived from an EMBL/GenBank/DDBJ whole genome shotgun (WGS) entry which is preliminary data.</text>
</comment>
<dbReference type="PROSITE" id="PS01009">
    <property type="entry name" value="CRISP_1"/>
    <property type="match status" value="1"/>
</dbReference>
<dbReference type="EMBL" id="JADAQX010000053">
    <property type="protein sequence ID" value="KAF8822455.1"/>
    <property type="molecule type" value="Genomic_DNA"/>
</dbReference>
<dbReference type="SMART" id="SM00198">
    <property type="entry name" value="SCP"/>
    <property type="match status" value="1"/>
</dbReference>
<evidence type="ECO:0000313" key="4">
    <source>
        <dbReference type="Proteomes" id="UP000823046"/>
    </source>
</evidence>